<comment type="similarity">
    <text evidence="2 7">Belongs to the polyadenylate-binding protein type-1 family.</text>
</comment>
<comment type="function">
    <text evidence="7">Binds the poly(A) tail of mRNA.</text>
</comment>
<dbReference type="Pfam" id="PF00658">
    <property type="entry name" value="MLLE"/>
    <property type="match status" value="1"/>
</dbReference>
<dbReference type="FunFam" id="1.10.1900.10:FF:000001">
    <property type="entry name" value="Polyadenylate-binding protein"/>
    <property type="match status" value="1"/>
</dbReference>
<dbReference type="CDD" id="cd12380">
    <property type="entry name" value="RRM3_I_PABPs"/>
    <property type="match status" value="1"/>
</dbReference>
<dbReference type="GO" id="GO:0005737">
    <property type="term" value="C:cytoplasm"/>
    <property type="evidence" value="ECO:0007669"/>
    <property type="project" value="UniProtKB-SubCell"/>
</dbReference>
<dbReference type="InterPro" id="IPR006515">
    <property type="entry name" value="PABP_1234"/>
</dbReference>
<dbReference type="Proteomes" id="UP000005207">
    <property type="component" value="Linkage group LG19"/>
</dbReference>
<dbReference type="SMART" id="SM00361">
    <property type="entry name" value="RRM_1"/>
    <property type="match status" value="3"/>
</dbReference>
<dbReference type="InterPro" id="IPR000504">
    <property type="entry name" value="RRM_dom"/>
</dbReference>
<keyword evidence="4" id="KW-0677">Repeat</keyword>
<feature type="domain" description="RRM" evidence="9">
    <location>
        <begin position="191"/>
        <end position="268"/>
    </location>
</feature>
<reference evidence="11" key="3">
    <citation type="submission" date="2025-09" db="UniProtKB">
        <authorList>
            <consortium name="Ensembl"/>
        </authorList>
    </citation>
    <scope>IDENTIFICATION</scope>
</reference>
<dbReference type="FunFam" id="3.30.70.330:FF:000003">
    <property type="entry name" value="Polyadenylate-binding protein"/>
    <property type="match status" value="1"/>
</dbReference>
<feature type="domain" description="RRM" evidence="9">
    <location>
        <begin position="294"/>
        <end position="370"/>
    </location>
</feature>
<dbReference type="Gene3D" id="1.10.1900.10">
    <property type="entry name" value="c-terminal domain of poly(a) binding protein"/>
    <property type="match status" value="1"/>
</dbReference>
<reference evidence="12" key="1">
    <citation type="submission" date="2012-01" db="EMBL/GenBank/DDBJ databases">
        <title>The Genome Sequence of Oreochromis niloticus (Nile Tilapia).</title>
        <authorList>
            <consortium name="Broad Institute Genome Assembly Team"/>
            <consortium name="Broad Institute Sequencing Platform"/>
            <person name="Di Palma F."/>
            <person name="Johnson J."/>
            <person name="Lander E.S."/>
            <person name="Lindblad-Toh K."/>
        </authorList>
    </citation>
    <scope>NUCLEOTIDE SEQUENCE [LARGE SCALE GENOMIC DNA]</scope>
</reference>
<keyword evidence="5 6" id="KW-0694">RNA-binding</keyword>
<dbReference type="SMART" id="SM00517">
    <property type="entry name" value="PolyA"/>
    <property type="match status" value="1"/>
</dbReference>
<dbReference type="CDD" id="cd12379">
    <property type="entry name" value="RRM2_I_PABPs"/>
    <property type="match status" value="1"/>
</dbReference>
<dbReference type="NCBIfam" id="TIGR01628">
    <property type="entry name" value="PABP-1234"/>
    <property type="match status" value="1"/>
</dbReference>
<dbReference type="FunFam" id="3.30.70.330:FF:000154">
    <property type="entry name" value="Polyadenylate-binding protein"/>
    <property type="match status" value="1"/>
</dbReference>
<feature type="domain" description="PABC" evidence="10">
    <location>
        <begin position="477"/>
        <end position="554"/>
    </location>
</feature>
<dbReference type="CDD" id="cd12378">
    <property type="entry name" value="RRM1_I_PABPs"/>
    <property type="match status" value="1"/>
</dbReference>
<dbReference type="Pfam" id="PF00076">
    <property type="entry name" value="RRM_1"/>
    <property type="match status" value="4"/>
</dbReference>
<dbReference type="SUPFAM" id="SSF63570">
    <property type="entry name" value="PABC (PABP) domain"/>
    <property type="match status" value="1"/>
</dbReference>
<dbReference type="CDD" id="cd12381">
    <property type="entry name" value="RRM4_I_PABPs"/>
    <property type="match status" value="1"/>
</dbReference>
<evidence type="ECO:0000256" key="6">
    <source>
        <dbReference type="PROSITE-ProRule" id="PRU00176"/>
    </source>
</evidence>
<dbReference type="Gene3D" id="3.30.70.330">
    <property type="match status" value="4"/>
</dbReference>
<dbReference type="SMART" id="SM00360">
    <property type="entry name" value="RRM"/>
    <property type="match status" value="4"/>
</dbReference>
<evidence type="ECO:0000256" key="2">
    <source>
        <dbReference type="ARBA" id="ARBA00008557"/>
    </source>
</evidence>
<dbReference type="InterPro" id="IPR036053">
    <property type="entry name" value="PABP-dom"/>
</dbReference>
<dbReference type="PROSITE" id="PS50102">
    <property type="entry name" value="RRM"/>
    <property type="match status" value="4"/>
</dbReference>
<keyword evidence="8" id="KW-0175">Coiled coil</keyword>
<evidence type="ECO:0000256" key="5">
    <source>
        <dbReference type="ARBA" id="ARBA00022884"/>
    </source>
</evidence>
<dbReference type="InterPro" id="IPR034364">
    <property type="entry name" value="PABP_RRM1"/>
</dbReference>
<reference evidence="11" key="2">
    <citation type="submission" date="2025-08" db="UniProtKB">
        <authorList>
            <consortium name="Ensembl"/>
        </authorList>
    </citation>
    <scope>IDENTIFICATION</scope>
</reference>
<evidence type="ECO:0000259" key="9">
    <source>
        <dbReference type="PROSITE" id="PS50102"/>
    </source>
</evidence>
<organism evidence="11 12">
    <name type="scientific">Oreochromis niloticus</name>
    <name type="common">Nile tilapia</name>
    <name type="synonym">Tilapia nilotica</name>
    <dbReference type="NCBI Taxonomy" id="8128"/>
    <lineage>
        <taxon>Eukaryota</taxon>
        <taxon>Metazoa</taxon>
        <taxon>Chordata</taxon>
        <taxon>Craniata</taxon>
        <taxon>Vertebrata</taxon>
        <taxon>Euteleostomi</taxon>
        <taxon>Actinopterygii</taxon>
        <taxon>Neopterygii</taxon>
        <taxon>Teleostei</taxon>
        <taxon>Neoteleostei</taxon>
        <taxon>Acanthomorphata</taxon>
        <taxon>Ovalentaria</taxon>
        <taxon>Cichlomorphae</taxon>
        <taxon>Cichliformes</taxon>
        <taxon>Cichlidae</taxon>
        <taxon>African cichlids</taxon>
        <taxon>Pseudocrenilabrinae</taxon>
        <taxon>Oreochromini</taxon>
        <taxon>Oreochromis</taxon>
    </lineage>
</organism>
<feature type="domain" description="RRM" evidence="9">
    <location>
        <begin position="11"/>
        <end position="89"/>
    </location>
</feature>
<accession>A0A669EPY3</accession>
<dbReference type="InterPro" id="IPR003954">
    <property type="entry name" value="RRM_euk-type"/>
</dbReference>
<dbReference type="InterPro" id="IPR045305">
    <property type="entry name" value="RRM2_I_PABPs"/>
</dbReference>
<keyword evidence="12" id="KW-1185">Reference proteome</keyword>
<dbReference type="FunFam" id="3.30.70.330:FF:000042">
    <property type="entry name" value="Polyadenylate-binding protein"/>
    <property type="match status" value="1"/>
</dbReference>
<evidence type="ECO:0000313" key="12">
    <source>
        <dbReference type="Proteomes" id="UP000005207"/>
    </source>
</evidence>
<evidence type="ECO:0000313" key="11">
    <source>
        <dbReference type="Ensembl" id="ENSONIP00000073454.1"/>
    </source>
</evidence>
<evidence type="ECO:0000256" key="3">
    <source>
        <dbReference type="ARBA" id="ARBA00022490"/>
    </source>
</evidence>
<keyword evidence="3 7" id="KW-0963">Cytoplasm</keyword>
<evidence type="ECO:0000256" key="7">
    <source>
        <dbReference type="RuleBase" id="RU362004"/>
    </source>
</evidence>
<evidence type="ECO:0000256" key="1">
    <source>
        <dbReference type="ARBA" id="ARBA00004496"/>
    </source>
</evidence>
<comment type="subcellular location">
    <subcellularLocation>
        <location evidence="1 7">Cytoplasm</location>
    </subcellularLocation>
</comment>
<evidence type="ECO:0000256" key="4">
    <source>
        <dbReference type="ARBA" id="ARBA00022737"/>
    </source>
</evidence>
<dbReference type="GO" id="GO:0003723">
    <property type="term" value="F:RNA binding"/>
    <property type="evidence" value="ECO:0007669"/>
    <property type="project" value="UniProtKB-UniRule"/>
</dbReference>
<feature type="coiled-coil region" evidence="8">
    <location>
        <begin position="535"/>
        <end position="562"/>
    </location>
</feature>
<gene>
    <name evidence="11" type="primary">PABPC4</name>
    <name evidence="11" type="synonym">pabpc4</name>
</gene>
<dbReference type="SUPFAM" id="SSF54928">
    <property type="entry name" value="RNA-binding domain, RBD"/>
    <property type="match status" value="2"/>
</dbReference>
<dbReference type="AlphaFoldDB" id="A0A669EPY3"/>
<feature type="domain" description="RRM" evidence="9">
    <location>
        <begin position="99"/>
        <end position="175"/>
    </location>
</feature>
<sequence length="568" mass="63478">MNTATGSYPMASLYVGDLHPDITEAMLYEKFSPAGPVLSIRVCRDMITRRSLGYAYVNFSQPADAERALDTMNFDVVKGKPIRIMWSQRDPSLRKSGVGNVFIKNLDKSIDNKALYDTFSAFGNILSCKVVCDENGSKGYAFVHFETQDAADRAIEKMNGMLLNDRKVFVGRFKSRKEREAELGAKAKEFTNVYIKNFGDDMDDERLKEIFDKYGKTLSVKVMTDPSGKSRGFGFVSYEKHEDANKAVEEMNGTELNGKTVFVGRAQKKMERQAELKRKFEQLKQERISRYQGVNLYIKNLDDTIDDEKLRKEFSPFGSITSAKVMLEEGRSKGFGFVCFSSPEEATKAVTEMNGRIVGSKPLYVALAQRKEERKAHLTNQYMQRIAGMRAMPANAIINQFQPTSGYFMPAVPQVNVFRVNKTAISSSWLLAGGQSMGPRPSVGVSGPRAMPPYKYATGVRNPNPQVTQPAVHVQGQEPLTASMLAAAPPQEQKQMLGERLFPLIQAMHANLAGKITGMLLEIDNSELLHMLESHESLRSKVEEAVAVLQAHQAKKDATQKRSIPRNL</sequence>
<dbReference type="PANTHER" id="PTHR24012">
    <property type="entry name" value="RNA BINDING PROTEIN"/>
    <property type="match status" value="1"/>
</dbReference>
<name>A0A669EPY3_ORENI</name>
<dbReference type="Ensembl" id="ENSONIT00000034806.1">
    <property type="protein sequence ID" value="ENSONIP00000073454.1"/>
    <property type="gene ID" value="ENSONIG00000008176.2"/>
</dbReference>
<evidence type="ECO:0000256" key="8">
    <source>
        <dbReference type="SAM" id="Coils"/>
    </source>
</evidence>
<protein>
    <recommendedName>
        <fullName evidence="7">Polyadenylate-binding protein</fullName>
        <shortName evidence="7">PABP</shortName>
    </recommendedName>
</protein>
<dbReference type="GeneTree" id="ENSGT00940000154788"/>
<dbReference type="InterPro" id="IPR012677">
    <property type="entry name" value="Nucleotide-bd_a/b_plait_sf"/>
</dbReference>
<dbReference type="FunFam" id="3.30.70.330:FF:000021">
    <property type="entry name" value="Polyadenylate-binding protein"/>
    <property type="match status" value="1"/>
</dbReference>
<dbReference type="PROSITE" id="PS51309">
    <property type="entry name" value="PABC"/>
    <property type="match status" value="1"/>
</dbReference>
<dbReference type="InterPro" id="IPR002004">
    <property type="entry name" value="PABP_HYD_C"/>
</dbReference>
<dbReference type="InterPro" id="IPR035979">
    <property type="entry name" value="RBD_domain_sf"/>
</dbReference>
<evidence type="ECO:0000259" key="10">
    <source>
        <dbReference type="PROSITE" id="PS51309"/>
    </source>
</evidence>
<proteinExistence type="inferred from homology"/>